<name>A0A2T0STF7_9PSEU</name>
<accession>A0A2T0STF7</accession>
<dbReference type="GO" id="GO:0016301">
    <property type="term" value="F:kinase activity"/>
    <property type="evidence" value="ECO:0007669"/>
    <property type="project" value="UniProtKB-KW"/>
</dbReference>
<dbReference type="RefSeq" id="WP_106192055.1">
    <property type="nucleotide sequence ID" value="NZ_PVTF01000011.1"/>
</dbReference>
<dbReference type="PANTHER" id="PTHR21310:SF15">
    <property type="entry name" value="AMINOGLYCOSIDE PHOSPHOTRANSFERASE DOMAIN-CONTAINING PROTEIN"/>
    <property type="match status" value="1"/>
</dbReference>
<feature type="domain" description="Aminoglycoside phosphotransferase" evidence="1">
    <location>
        <begin position="32"/>
        <end position="270"/>
    </location>
</feature>
<dbReference type="OrthoDB" id="5490445at2"/>
<dbReference type="Proteomes" id="UP000239494">
    <property type="component" value="Unassembled WGS sequence"/>
</dbReference>
<dbReference type="PIRSF" id="PIRSF000707">
    <property type="entry name" value="Hygromycin-B_kinase"/>
    <property type="match status" value="1"/>
</dbReference>
<dbReference type="PANTHER" id="PTHR21310">
    <property type="entry name" value="AMINOGLYCOSIDE PHOSPHOTRANSFERASE-RELATED-RELATED"/>
    <property type="match status" value="1"/>
</dbReference>
<dbReference type="AlphaFoldDB" id="A0A2T0STF7"/>
<dbReference type="Gene3D" id="3.90.1200.10">
    <property type="match status" value="1"/>
</dbReference>
<dbReference type="InterPro" id="IPR011009">
    <property type="entry name" value="Kinase-like_dom_sf"/>
</dbReference>
<dbReference type="SUPFAM" id="SSF56112">
    <property type="entry name" value="Protein kinase-like (PK-like)"/>
    <property type="match status" value="1"/>
</dbReference>
<dbReference type="EMBL" id="PVTF01000011">
    <property type="protein sequence ID" value="PRY36678.1"/>
    <property type="molecule type" value="Genomic_DNA"/>
</dbReference>
<evidence type="ECO:0000313" key="2">
    <source>
        <dbReference type="EMBL" id="PRY36678.1"/>
    </source>
</evidence>
<protein>
    <submittedName>
        <fullName evidence="2">Fructosamine-3-kinase</fullName>
    </submittedName>
</protein>
<comment type="caution">
    <text evidence="2">The sequence shown here is derived from an EMBL/GenBank/DDBJ whole genome shotgun (WGS) entry which is preliminary data.</text>
</comment>
<dbReference type="InterPro" id="IPR051678">
    <property type="entry name" value="AGP_Transferase"/>
</dbReference>
<reference evidence="2 3" key="1">
    <citation type="submission" date="2018-03" db="EMBL/GenBank/DDBJ databases">
        <title>Genomic Encyclopedia of Archaeal and Bacterial Type Strains, Phase II (KMG-II): from individual species to whole genera.</title>
        <authorList>
            <person name="Goeker M."/>
        </authorList>
    </citation>
    <scope>NUCLEOTIDE SEQUENCE [LARGE SCALE GENOMIC DNA]</scope>
    <source>
        <strain evidence="2 3">DSM 44720</strain>
    </source>
</reference>
<dbReference type="Gene3D" id="3.30.200.20">
    <property type="entry name" value="Phosphorylase Kinase, domain 1"/>
    <property type="match status" value="1"/>
</dbReference>
<dbReference type="InterPro" id="IPR002575">
    <property type="entry name" value="Aminoglycoside_PTrfase"/>
</dbReference>
<gene>
    <name evidence="2" type="ORF">CLV43_11150</name>
</gene>
<keyword evidence="2" id="KW-0808">Transferase</keyword>
<evidence type="ECO:0000259" key="1">
    <source>
        <dbReference type="Pfam" id="PF01636"/>
    </source>
</evidence>
<keyword evidence="2" id="KW-0418">Kinase</keyword>
<sequence length="319" mass="35029">MTNRHRLRLDEETVLRILRAAGVDPGTVTSWAELPEGTFNSVYRVRTTGGGLVLKVAPGPDAPVLGYERGLMRTEAEFYRAAKECAPVPEVVHADFTRTTVPADFLVMTERPGDNWQSRRRSIAGAVRSGLRTELGGIVRRTHEVTGTGFGYPQLGLVGTWRAAFLAMVDSLLADADRFAVALPVPPALVAATMRRNADLLDDVDRPALVHFDLWDGNILVDGSRITGLVDGERAFWGDPIAEFVSVALFGDVEQDPDFIAGYAMGSFTPSMRSRLSMYRVYLYLIMLIEAVPRGYLGSGHEAMARLIRRHLLAELGSL</sequence>
<dbReference type="InterPro" id="IPR016259">
    <property type="entry name" value="Hygromycin-B_Kinase"/>
</dbReference>
<proteinExistence type="predicted"/>
<keyword evidence="3" id="KW-1185">Reference proteome</keyword>
<dbReference type="Pfam" id="PF01636">
    <property type="entry name" value="APH"/>
    <property type="match status" value="1"/>
</dbReference>
<evidence type="ECO:0000313" key="3">
    <source>
        <dbReference type="Proteomes" id="UP000239494"/>
    </source>
</evidence>
<organism evidence="2 3">
    <name type="scientific">Umezawaea tangerina</name>
    <dbReference type="NCBI Taxonomy" id="84725"/>
    <lineage>
        <taxon>Bacteria</taxon>
        <taxon>Bacillati</taxon>
        <taxon>Actinomycetota</taxon>
        <taxon>Actinomycetes</taxon>
        <taxon>Pseudonocardiales</taxon>
        <taxon>Pseudonocardiaceae</taxon>
        <taxon>Umezawaea</taxon>
    </lineage>
</organism>